<evidence type="ECO:0000313" key="2">
    <source>
        <dbReference type="EMBL" id="KAK6635832.1"/>
    </source>
</evidence>
<comment type="caution">
    <text evidence="2">The sequence shown here is derived from an EMBL/GenBank/DDBJ whole genome shotgun (WGS) entry which is preliminary data.</text>
</comment>
<sequence length="68" mass="8334">MNTSYSQTCPPWYATKTYEQIYGRKPREKASHRFLILRPEDLFYRREPNRKEEEDENDDDDDDDDVED</sequence>
<accession>A0ABR1B9V2</accession>
<feature type="compositionally biased region" description="Acidic residues" evidence="1">
    <location>
        <begin position="53"/>
        <end position="68"/>
    </location>
</feature>
<protein>
    <submittedName>
        <fullName evidence="2">Uncharacterized protein</fullName>
    </submittedName>
</protein>
<name>A0ABR1B9V2_POLSC</name>
<feature type="region of interest" description="Disordered" evidence="1">
    <location>
        <begin position="44"/>
        <end position="68"/>
    </location>
</feature>
<dbReference type="EMBL" id="JAWJWF010000003">
    <property type="protein sequence ID" value="KAK6635832.1"/>
    <property type="molecule type" value="Genomic_DNA"/>
</dbReference>
<gene>
    <name evidence="2" type="ORF">RUM44_001086</name>
</gene>
<organism evidence="2 3">
    <name type="scientific">Polyplax serrata</name>
    <name type="common">Common mouse louse</name>
    <dbReference type="NCBI Taxonomy" id="468196"/>
    <lineage>
        <taxon>Eukaryota</taxon>
        <taxon>Metazoa</taxon>
        <taxon>Ecdysozoa</taxon>
        <taxon>Arthropoda</taxon>
        <taxon>Hexapoda</taxon>
        <taxon>Insecta</taxon>
        <taxon>Pterygota</taxon>
        <taxon>Neoptera</taxon>
        <taxon>Paraneoptera</taxon>
        <taxon>Psocodea</taxon>
        <taxon>Troctomorpha</taxon>
        <taxon>Phthiraptera</taxon>
        <taxon>Anoplura</taxon>
        <taxon>Polyplacidae</taxon>
        <taxon>Polyplax</taxon>
    </lineage>
</organism>
<evidence type="ECO:0000313" key="3">
    <source>
        <dbReference type="Proteomes" id="UP001359485"/>
    </source>
</evidence>
<dbReference type="Proteomes" id="UP001359485">
    <property type="component" value="Unassembled WGS sequence"/>
</dbReference>
<keyword evidence="3" id="KW-1185">Reference proteome</keyword>
<reference evidence="2 3" key="1">
    <citation type="submission" date="2023-09" db="EMBL/GenBank/DDBJ databases">
        <title>Genomes of two closely related lineages of the louse Polyplax serrata with different host specificities.</title>
        <authorList>
            <person name="Martinu J."/>
            <person name="Tarabai H."/>
            <person name="Stefka J."/>
            <person name="Hypsa V."/>
        </authorList>
    </citation>
    <scope>NUCLEOTIDE SEQUENCE [LARGE SCALE GENOMIC DNA]</scope>
    <source>
        <strain evidence="2">98ZLc_SE</strain>
    </source>
</reference>
<evidence type="ECO:0000256" key="1">
    <source>
        <dbReference type="SAM" id="MobiDB-lite"/>
    </source>
</evidence>
<proteinExistence type="predicted"/>